<keyword evidence="1" id="KW-1133">Transmembrane helix</keyword>
<dbReference type="SUPFAM" id="SSF103473">
    <property type="entry name" value="MFS general substrate transporter"/>
    <property type="match status" value="1"/>
</dbReference>
<evidence type="ECO:0000313" key="2">
    <source>
        <dbReference type="EMBL" id="GMT07285.1"/>
    </source>
</evidence>
<reference evidence="2" key="1">
    <citation type="submission" date="2023-10" db="EMBL/GenBank/DDBJ databases">
        <title>Genome assembly of Pristionchus species.</title>
        <authorList>
            <person name="Yoshida K."/>
            <person name="Sommer R.J."/>
        </authorList>
    </citation>
    <scope>NUCLEOTIDE SEQUENCE</scope>
    <source>
        <strain evidence="2">RS0144</strain>
    </source>
</reference>
<sequence>NWTSVSESFKTRFFNTISCGFMGVLMILTAFLPVENKILCAIFITVTQSLVGFSSAGFYKAATIVTKQYTDFLVALMGVAISTSFIWESFLVWKVAPDSTWDQWFILLVFHGAVQAASNLIYRVLIRPEPEKFTEIKQTEEDNSNQ</sequence>
<evidence type="ECO:0000313" key="3">
    <source>
        <dbReference type="Proteomes" id="UP001432027"/>
    </source>
</evidence>
<evidence type="ECO:0000256" key="1">
    <source>
        <dbReference type="SAM" id="Phobius"/>
    </source>
</evidence>
<protein>
    <submittedName>
        <fullName evidence="2">Uncharacterized protein</fullName>
    </submittedName>
</protein>
<feature type="transmembrane region" description="Helical" evidence="1">
    <location>
        <begin position="12"/>
        <end position="32"/>
    </location>
</feature>
<gene>
    <name evidence="2" type="ORF">PENTCL1PPCAC_29459</name>
</gene>
<keyword evidence="1" id="KW-0812">Transmembrane</keyword>
<feature type="transmembrane region" description="Helical" evidence="1">
    <location>
        <begin position="38"/>
        <end position="59"/>
    </location>
</feature>
<comment type="caution">
    <text evidence="2">The sequence shown here is derived from an EMBL/GenBank/DDBJ whole genome shotgun (WGS) entry which is preliminary data.</text>
</comment>
<feature type="transmembrane region" description="Helical" evidence="1">
    <location>
        <begin position="71"/>
        <end position="92"/>
    </location>
</feature>
<dbReference type="InterPro" id="IPR036259">
    <property type="entry name" value="MFS_trans_sf"/>
</dbReference>
<dbReference type="AlphaFoldDB" id="A0AAV5UM54"/>
<dbReference type="GO" id="GO:0016020">
    <property type="term" value="C:membrane"/>
    <property type="evidence" value="ECO:0007669"/>
    <property type="project" value="TreeGrafter"/>
</dbReference>
<feature type="transmembrane region" description="Helical" evidence="1">
    <location>
        <begin position="104"/>
        <end position="122"/>
    </location>
</feature>
<keyword evidence="1" id="KW-0472">Membrane</keyword>
<name>A0AAV5UM54_9BILA</name>
<dbReference type="PANTHER" id="PTHR45757">
    <property type="entry name" value="PROTEIN CBG23364-RELATED"/>
    <property type="match status" value="1"/>
</dbReference>
<organism evidence="2 3">
    <name type="scientific">Pristionchus entomophagus</name>
    <dbReference type="NCBI Taxonomy" id="358040"/>
    <lineage>
        <taxon>Eukaryota</taxon>
        <taxon>Metazoa</taxon>
        <taxon>Ecdysozoa</taxon>
        <taxon>Nematoda</taxon>
        <taxon>Chromadorea</taxon>
        <taxon>Rhabditida</taxon>
        <taxon>Rhabditina</taxon>
        <taxon>Diplogasteromorpha</taxon>
        <taxon>Diplogasteroidea</taxon>
        <taxon>Neodiplogasteridae</taxon>
        <taxon>Pristionchus</taxon>
    </lineage>
</organism>
<dbReference type="Proteomes" id="UP001432027">
    <property type="component" value="Unassembled WGS sequence"/>
</dbReference>
<accession>A0AAV5UM54</accession>
<proteinExistence type="predicted"/>
<dbReference type="EMBL" id="BTSX01000006">
    <property type="protein sequence ID" value="GMT07285.1"/>
    <property type="molecule type" value="Genomic_DNA"/>
</dbReference>
<feature type="non-terminal residue" evidence="2">
    <location>
        <position position="1"/>
    </location>
</feature>
<keyword evidence="3" id="KW-1185">Reference proteome</keyword>